<protein>
    <submittedName>
        <fullName evidence="1">Uncharacterized protein</fullName>
    </submittedName>
</protein>
<name>A0ABR0ARF8_9CRUS</name>
<proteinExistence type="predicted"/>
<reference evidence="1 2" key="1">
    <citation type="journal article" date="2023" name="Nucleic Acids Res.">
        <title>The hologenome of Daphnia magna reveals possible DNA methylation and microbiome-mediated evolution of the host genome.</title>
        <authorList>
            <person name="Chaturvedi A."/>
            <person name="Li X."/>
            <person name="Dhandapani V."/>
            <person name="Marshall H."/>
            <person name="Kissane S."/>
            <person name="Cuenca-Cambronero M."/>
            <person name="Asole G."/>
            <person name="Calvet F."/>
            <person name="Ruiz-Romero M."/>
            <person name="Marangio P."/>
            <person name="Guigo R."/>
            <person name="Rago D."/>
            <person name="Mirbahai L."/>
            <person name="Eastwood N."/>
            <person name="Colbourne J.K."/>
            <person name="Zhou J."/>
            <person name="Mallon E."/>
            <person name="Orsini L."/>
        </authorList>
    </citation>
    <scope>NUCLEOTIDE SEQUENCE [LARGE SCALE GENOMIC DNA]</scope>
    <source>
        <strain evidence="1">LRV0_1</strain>
    </source>
</reference>
<gene>
    <name evidence="1" type="ORF">OUZ56_016756</name>
</gene>
<dbReference type="EMBL" id="JAOYFB010000038">
    <property type="protein sequence ID" value="KAK4027708.1"/>
    <property type="molecule type" value="Genomic_DNA"/>
</dbReference>
<sequence length="77" mass="8667">MVRSSASELCDSVILSSVFQSRIRMHTNTKFSYDKGMAQWYSSAQLTGSLMFDSINMLILRCQGWLSGTEVHSELVV</sequence>
<evidence type="ECO:0000313" key="2">
    <source>
        <dbReference type="Proteomes" id="UP001234178"/>
    </source>
</evidence>
<keyword evidence="2" id="KW-1185">Reference proteome</keyword>
<organism evidence="1 2">
    <name type="scientific">Daphnia magna</name>
    <dbReference type="NCBI Taxonomy" id="35525"/>
    <lineage>
        <taxon>Eukaryota</taxon>
        <taxon>Metazoa</taxon>
        <taxon>Ecdysozoa</taxon>
        <taxon>Arthropoda</taxon>
        <taxon>Crustacea</taxon>
        <taxon>Branchiopoda</taxon>
        <taxon>Diplostraca</taxon>
        <taxon>Cladocera</taxon>
        <taxon>Anomopoda</taxon>
        <taxon>Daphniidae</taxon>
        <taxon>Daphnia</taxon>
    </lineage>
</organism>
<accession>A0ABR0ARF8</accession>
<evidence type="ECO:0000313" key="1">
    <source>
        <dbReference type="EMBL" id="KAK4027708.1"/>
    </source>
</evidence>
<comment type="caution">
    <text evidence="1">The sequence shown here is derived from an EMBL/GenBank/DDBJ whole genome shotgun (WGS) entry which is preliminary data.</text>
</comment>
<dbReference type="Proteomes" id="UP001234178">
    <property type="component" value="Unassembled WGS sequence"/>
</dbReference>